<dbReference type="Gene3D" id="1.10.287.130">
    <property type="match status" value="1"/>
</dbReference>
<proteinExistence type="predicted"/>
<keyword evidence="6" id="KW-0472">Membrane</keyword>
<dbReference type="InterPro" id="IPR005467">
    <property type="entry name" value="His_kinase_dom"/>
</dbReference>
<evidence type="ECO:0000256" key="3">
    <source>
        <dbReference type="ARBA" id="ARBA00022553"/>
    </source>
</evidence>
<feature type="transmembrane region" description="Helical" evidence="6">
    <location>
        <begin position="202"/>
        <end position="220"/>
    </location>
</feature>
<evidence type="ECO:0000256" key="6">
    <source>
        <dbReference type="SAM" id="Phobius"/>
    </source>
</evidence>
<dbReference type="InterPro" id="IPR003594">
    <property type="entry name" value="HATPase_dom"/>
</dbReference>
<keyword evidence="6" id="KW-0812">Transmembrane</keyword>
<keyword evidence="9" id="KW-1185">Reference proteome</keyword>
<dbReference type="Proteomes" id="UP000001822">
    <property type="component" value="Chromosome"/>
</dbReference>
<sequence>MTKPASYRAAFFKSTFVLFSVFFIYLSTICSFADTTSAWEFAITPMPINNKQSGGKFTYIYTASAAITPDSALKLAKQAFFKKNHTLIYSSVSTVEKPVWVYFKTDTFLSSETHLLILENCNFHSITLYKYAHDSLKRIAQKGMSVPYPSDNLFPEQTSFVVEPNTIYFLESIDIYNTVLPVYIRTNTINIHTSVFKNYFNGFYWGVIAVMGMVALFFFIRSKERAFIYYSLFLFGTIALNLCLEGYFFAYFWPGHPQINMYKIAIYALSAVTTPLFVYHFLDIKSYYPGIKFVFLILTSIFILIAVMSFAGWHAQALYTLQMTAFLQIIIYILYGLGIRRKGNANASYFIWAWSLYLCSIMFAVLSSLNIIPSTAFVNNYVQVGTLIQGGIFSLIMAGKYQQYKLKHIQSQQKMIEVLKERELLLTNQNDTLETTVYNRTEELKRSNSELNNLNEKLNELVSQKTWELQKSIEEINNTNNQLQQFNYITSHNLRGPISTLKGLFELYNQETNLSDKHIYVDKSLIVINRMDEILRDLNKILSNKNTEKIKELIDFDTIIANNLKQLDIKRKSVNIYINPALEITGIKSFYESIFYNLFSNAQKYKHPERLLRIDIQITSAAANSFTIHISDNGIGMDVSKVGDKLFGFYKRFHVHVEGKGLGLYITKSQVEMLGGTIRAESELHVGTTFIIEIPC</sequence>
<dbReference type="EMBL" id="CP000383">
    <property type="protein sequence ID" value="ABG58269.1"/>
    <property type="molecule type" value="Genomic_DNA"/>
</dbReference>
<feature type="domain" description="Histidine kinase" evidence="7">
    <location>
        <begin position="489"/>
        <end position="696"/>
    </location>
</feature>
<evidence type="ECO:0000256" key="2">
    <source>
        <dbReference type="ARBA" id="ARBA00012438"/>
    </source>
</evidence>
<reference evidence="8 9" key="1">
    <citation type="journal article" date="2007" name="Appl. Environ. Microbiol.">
        <title>Genome sequence of the cellulolytic gliding bacterium Cytophaga hutchinsonii.</title>
        <authorList>
            <person name="Xie G."/>
            <person name="Bruce D.C."/>
            <person name="Challacombe J.F."/>
            <person name="Chertkov O."/>
            <person name="Detter J.C."/>
            <person name="Gilna P."/>
            <person name="Han C.S."/>
            <person name="Lucas S."/>
            <person name="Misra M."/>
            <person name="Myers G.L."/>
            <person name="Richardson P."/>
            <person name="Tapia R."/>
            <person name="Thayer N."/>
            <person name="Thompson L.S."/>
            <person name="Brettin T.S."/>
            <person name="Henrissat B."/>
            <person name="Wilson D.B."/>
            <person name="McBride M.J."/>
        </authorList>
    </citation>
    <scope>NUCLEOTIDE SEQUENCE [LARGE SCALE GENOMIC DNA]</scope>
    <source>
        <strain evidence="9">ATCC 33406 / DSM 1761 / CIP 103989 / NBRC 15051 / NCIMB 9469 / D465</strain>
    </source>
</reference>
<dbReference type="InterPro" id="IPR004358">
    <property type="entry name" value="Sig_transdc_His_kin-like_C"/>
</dbReference>
<dbReference type="PANTHER" id="PTHR43304:SF1">
    <property type="entry name" value="PAC DOMAIN-CONTAINING PROTEIN"/>
    <property type="match status" value="1"/>
</dbReference>
<dbReference type="GO" id="GO:0000155">
    <property type="term" value="F:phosphorelay sensor kinase activity"/>
    <property type="evidence" value="ECO:0007669"/>
    <property type="project" value="InterPro"/>
</dbReference>
<dbReference type="InterPro" id="IPR036097">
    <property type="entry name" value="HisK_dim/P_sf"/>
</dbReference>
<feature type="transmembrane region" description="Helical" evidence="6">
    <location>
        <begin position="349"/>
        <end position="369"/>
    </location>
</feature>
<organism evidence="8 9">
    <name type="scientific">Cytophaga hutchinsonii (strain ATCC 33406 / DSM 1761 / CIP 103989 / NBRC 15051 / NCIMB 9469 / D465)</name>
    <dbReference type="NCBI Taxonomy" id="269798"/>
    <lineage>
        <taxon>Bacteria</taxon>
        <taxon>Pseudomonadati</taxon>
        <taxon>Bacteroidota</taxon>
        <taxon>Cytophagia</taxon>
        <taxon>Cytophagales</taxon>
        <taxon>Cytophagaceae</taxon>
        <taxon>Cytophaga</taxon>
    </lineage>
</organism>
<dbReference type="OrthoDB" id="9810447at2"/>
<evidence type="ECO:0000259" key="7">
    <source>
        <dbReference type="PROSITE" id="PS50109"/>
    </source>
</evidence>
<dbReference type="InterPro" id="IPR036890">
    <property type="entry name" value="HATPase_C_sf"/>
</dbReference>
<dbReference type="Gene3D" id="3.30.565.10">
    <property type="entry name" value="Histidine kinase-like ATPase, C-terminal domain"/>
    <property type="match status" value="1"/>
</dbReference>
<dbReference type="RefSeq" id="WP_011584384.1">
    <property type="nucleotide sequence ID" value="NC_008255.1"/>
</dbReference>
<feature type="transmembrane region" description="Helical" evidence="6">
    <location>
        <begin position="294"/>
        <end position="313"/>
    </location>
</feature>
<evidence type="ECO:0000313" key="9">
    <source>
        <dbReference type="Proteomes" id="UP000001822"/>
    </source>
</evidence>
<feature type="transmembrane region" description="Helical" evidence="6">
    <location>
        <begin position="319"/>
        <end position="337"/>
    </location>
</feature>
<dbReference type="PROSITE" id="PS50109">
    <property type="entry name" value="HIS_KIN"/>
    <property type="match status" value="1"/>
</dbReference>
<name>A0A6N4SPN0_CYTH3</name>
<gene>
    <name evidence="8" type="primary">arcB</name>
    <name evidence="8" type="ordered locus">CHU_0992</name>
</gene>
<keyword evidence="5 8" id="KW-0418">Kinase</keyword>
<evidence type="ECO:0000256" key="4">
    <source>
        <dbReference type="ARBA" id="ARBA00022679"/>
    </source>
</evidence>
<dbReference type="PANTHER" id="PTHR43304">
    <property type="entry name" value="PHYTOCHROME-LIKE PROTEIN CPH1"/>
    <property type="match status" value="1"/>
</dbReference>
<dbReference type="EC" id="2.7.13.3" evidence="2"/>
<evidence type="ECO:0000256" key="5">
    <source>
        <dbReference type="ARBA" id="ARBA00022777"/>
    </source>
</evidence>
<evidence type="ECO:0000256" key="1">
    <source>
        <dbReference type="ARBA" id="ARBA00000085"/>
    </source>
</evidence>
<dbReference type="KEGG" id="chu:CHU_0992"/>
<dbReference type="InterPro" id="IPR011623">
    <property type="entry name" value="7TMR_DISM_rcpt_extracell_dom1"/>
</dbReference>
<dbReference type="AlphaFoldDB" id="A0A6N4SPN0"/>
<feature type="transmembrane region" description="Helical" evidence="6">
    <location>
        <begin position="227"/>
        <end position="252"/>
    </location>
</feature>
<dbReference type="InterPro" id="IPR052162">
    <property type="entry name" value="Sensor_kinase/Photoreceptor"/>
</dbReference>
<dbReference type="SUPFAM" id="SSF55874">
    <property type="entry name" value="ATPase domain of HSP90 chaperone/DNA topoisomerase II/histidine kinase"/>
    <property type="match status" value="1"/>
</dbReference>
<feature type="transmembrane region" description="Helical" evidence="6">
    <location>
        <begin position="381"/>
        <end position="399"/>
    </location>
</feature>
<feature type="transmembrane region" description="Helical" evidence="6">
    <location>
        <begin position="264"/>
        <end position="282"/>
    </location>
</feature>
<dbReference type="Pfam" id="PF07695">
    <property type="entry name" value="7TMR-DISM_7TM"/>
    <property type="match status" value="1"/>
</dbReference>
<keyword evidence="6" id="KW-1133">Transmembrane helix</keyword>
<dbReference type="PRINTS" id="PR00344">
    <property type="entry name" value="BCTRLSENSOR"/>
</dbReference>
<dbReference type="SUPFAM" id="SSF47384">
    <property type="entry name" value="Homodimeric domain of signal transducing histidine kinase"/>
    <property type="match status" value="1"/>
</dbReference>
<protein>
    <recommendedName>
        <fullName evidence="2">histidine kinase</fullName>
        <ecNumber evidence="2">2.7.13.3</ecNumber>
    </recommendedName>
</protein>
<keyword evidence="4 8" id="KW-0808">Transferase</keyword>
<evidence type="ECO:0000313" key="8">
    <source>
        <dbReference type="EMBL" id="ABG58269.1"/>
    </source>
</evidence>
<dbReference type="Pfam" id="PF02518">
    <property type="entry name" value="HATPase_c"/>
    <property type="match status" value="1"/>
</dbReference>
<dbReference type="SMART" id="SM00387">
    <property type="entry name" value="HATPase_c"/>
    <property type="match status" value="1"/>
</dbReference>
<comment type="catalytic activity">
    <reaction evidence="1">
        <text>ATP + protein L-histidine = ADP + protein N-phospho-L-histidine.</text>
        <dbReference type="EC" id="2.7.13.3"/>
    </reaction>
</comment>
<keyword evidence="3" id="KW-0597">Phosphoprotein</keyword>
<accession>A0A6N4SPN0</accession>